<reference evidence="14" key="1">
    <citation type="submission" date="2023-09" db="EMBL/GenBank/DDBJ databases">
        <authorList>
            <person name="Zeng C."/>
        </authorList>
    </citation>
    <scope>NUCLEOTIDE SEQUENCE</scope>
    <source>
        <strain evidence="14">ZCY20-5</strain>
    </source>
</reference>
<dbReference type="InterPro" id="IPR050811">
    <property type="entry name" value="Phosphate_ABC_transporter"/>
</dbReference>
<dbReference type="Pfam" id="PF12849">
    <property type="entry name" value="PBP_like_2"/>
    <property type="match status" value="1"/>
</dbReference>
<evidence type="ECO:0000256" key="2">
    <source>
        <dbReference type="ARBA" id="ARBA00004193"/>
    </source>
</evidence>
<comment type="subunit">
    <text evidence="4 12">The complex is composed of two ATP-binding proteins (PstB), two transmembrane proteins (PstC and PstA) and a solute-binding protein (PstS).</text>
</comment>
<evidence type="ECO:0000256" key="6">
    <source>
        <dbReference type="ARBA" id="ARBA00022475"/>
    </source>
</evidence>
<keyword evidence="10 12" id="KW-0564">Palmitate</keyword>
<evidence type="ECO:0000256" key="4">
    <source>
        <dbReference type="ARBA" id="ARBA00011529"/>
    </source>
</evidence>
<keyword evidence="5 12" id="KW-0813">Transport</keyword>
<feature type="domain" description="PBP" evidence="13">
    <location>
        <begin position="34"/>
        <end position="278"/>
    </location>
</feature>
<dbReference type="GO" id="GO:0006817">
    <property type="term" value="P:phosphate ion transport"/>
    <property type="evidence" value="ECO:0007669"/>
    <property type="project" value="UniProtKB-UniRule"/>
</dbReference>
<dbReference type="EMBL" id="CP135996">
    <property type="protein sequence ID" value="WOC33262.1"/>
    <property type="molecule type" value="Genomic_DNA"/>
</dbReference>
<organism evidence="14 15">
    <name type="scientific">Caproicibacterium argilliputei</name>
    <dbReference type="NCBI Taxonomy" id="3030016"/>
    <lineage>
        <taxon>Bacteria</taxon>
        <taxon>Bacillati</taxon>
        <taxon>Bacillota</taxon>
        <taxon>Clostridia</taxon>
        <taxon>Eubacteriales</taxon>
        <taxon>Oscillospiraceae</taxon>
        <taxon>Caproicibacterium</taxon>
    </lineage>
</organism>
<dbReference type="GO" id="GO:0005886">
    <property type="term" value="C:plasma membrane"/>
    <property type="evidence" value="ECO:0007669"/>
    <property type="project" value="UniProtKB-SubCell"/>
</dbReference>
<accession>A0AA97DCV4</accession>
<evidence type="ECO:0000256" key="7">
    <source>
        <dbReference type="ARBA" id="ARBA00022592"/>
    </source>
</evidence>
<feature type="chain" id="PRO_5041516235" description="Phosphate-binding protein" evidence="12">
    <location>
        <begin position="20"/>
        <end position="309"/>
    </location>
</feature>
<dbReference type="PANTHER" id="PTHR30570:SF4">
    <property type="entry name" value="PHOSPHATE-BINDING PROTEIN PSTS 1"/>
    <property type="match status" value="1"/>
</dbReference>
<comment type="similarity">
    <text evidence="3 12">Belongs to the PstS family.</text>
</comment>
<evidence type="ECO:0000256" key="8">
    <source>
        <dbReference type="ARBA" id="ARBA00022729"/>
    </source>
</evidence>
<keyword evidence="15" id="KW-1185">Reference proteome</keyword>
<keyword evidence="7 12" id="KW-0592">Phosphate transport</keyword>
<keyword evidence="9" id="KW-0472">Membrane</keyword>
<evidence type="ECO:0000256" key="3">
    <source>
        <dbReference type="ARBA" id="ARBA00008725"/>
    </source>
</evidence>
<dbReference type="KEGG" id="carl:PXC00_05170"/>
<gene>
    <name evidence="14" type="ORF">PXC00_05170</name>
</gene>
<evidence type="ECO:0000256" key="1">
    <source>
        <dbReference type="ARBA" id="ARBA00002841"/>
    </source>
</evidence>
<reference evidence="14" key="2">
    <citation type="submission" date="2024-06" db="EMBL/GenBank/DDBJ databases">
        <title>Caproicibacterium argilliputei sp. nov, a novel caproic acid producing anaerobic bacterium isolated from pit mud.</title>
        <authorList>
            <person name="Xia S."/>
        </authorList>
    </citation>
    <scope>NUCLEOTIDE SEQUENCE</scope>
    <source>
        <strain evidence="14">ZCY20-5</strain>
    </source>
</reference>
<comment type="subcellular location">
    <subcellularLocation>
        <location evidence="2 12">Cell membrane</location>
        <topology evidence="2 12">Lipid-anchor</topology>
    </subcellularLocation>
</comment>
<evidence type="ECO:0000256" key="5">
    <source>
        <dbReference type="ARBA" id="ARBA00022448"/>
    </source>
</evidence>
<protein>
    <recommendedName>
        <fullName evidence="12">Phosphate-binding protein</fullName>
    </recommendedName>
</protein>
<dbReference type="CDD" id="cd13653">
    <property type="entry name" value="PBP2_phosphate_like_1"/>
    <property type="match status" value="1"/>
</dbReference>
<dbReference type="InterPro" id="IPR011862">
    <property type="entry name" value="Phos-bd"/>
</dbReference>
<evidence type="ECO:0000259" key="13">
    <source>
        <dbReference type="Pfam" id="PF12849"/>
    </source>
</evidence>
<dbReference type="NCBIfam" id="TIGR02136">
    <property type="entry name" value="ptsS_2"/>
    <property type="match status" value="1"/>
</dbReference>
<dbReference type="RefSeq" id="WP_275845533.1">
    <property type="nucleotide sequence ID" value="NZ_CP135996.1"/>
</dbReference>
<keyword evidence="8 12" id="KW-0732">Signal</keyword>
<dbReference type="GO" id="GO:0042301">
    <property type="term" value="F:phosphate ion binding"/>
    <property type="evidence" value="ECO:0007669"/>
    <property type="project" value="UniProtKB-UniRule"/>
</dbReference>
<dbReference type="Proteomes" id="UP001300604">
    <property type="component" value="Chromosome"/>
</dbReference>
<dbReference type="SUPFAM" id="SSF53850">
    <property type="entry name" value="Periplasmic binding protein-like II"/>
    <property type="match status" value="1"/>
</dbReference>
<comment type="function">
    <text evidence="1">Part of the ABC transporter complex PstSACB involved in phosphate import.</text>
</comment>
<evidence type="ECO:0000313" key="15">
    <source>
        <dbReference type="Proteomes" id="UP001300604"/>
    </source>
</evidence>
<dbReference type="PANTHER" id="PTHR30570">
    <property type="entry name" value="PERIPLASMIC PHOSPHATE BINDING COMPONENT OF PHOSPHATE ABC TRANSPORTER"/>
    <property type="match status" value="1"/>
</dbReference>
<feature type="signal peptide" evidence="12">
    <location>
        <begin position="1"/>
        <end position="19"/>
    </location>
</feature>
<proteinExistence type="inferred from homology"/>
<dbReference type="PROSITE" id="PS51257">
    <property type="entry name" value="PROKAR_LIPOPROTEIN"/>
    <property type="match status" value="1"/>
</dbReference>
<evidence type="ECO:0000256" key="12">
    <source>
        <dbReference type="RuleBase" id="RU367119"/>
    </source>
</evidence>
<comment type="function">
    <text evidence="12">Involved in the system for phosphate transport across the cytoplasmic membrane.</text>
</comment>
<evidence type="ECO:0000313" key="14">
    <source>
        <dbReference type="EMBL" id="WOC33262.1"/>
    </source>
</evidence>
<dbReference type="InterPro" id="IPR024370">
    <property type="entry name" value="PBP_domain"/>
</dbReference>
<evidence type="ECO:0000256" key="9">
    <source>
        <dbReference type="ARBA" id="ARBA00023136"/>
    </source>
</evidence>
<evidence type="ECO:0000256" key="11">
    <source>
        <dbReference type="ARBA" id="ARBA00023288"/>
    </source>
</evidence>
<dbReference type="Gene3D" id="3.40.190.10">
    <property type="entry name" value="Periplasmic binding protein-like II"/>
    <property type="match status" value="2"/>
</dbReference>
<sequence length="309" mass="32191">MKKLMSTILVAAIFGSALLASGCGTEGASQAPASAGGSAVSGKVTGSGSSALLPLAQDAAKAFKEKYPDVSVTLNAGGSGNGLKQVSDGSVDIGNSDVAAETKLTADKAKELVDHKVCVITMAPIVSNDVGEKVKSLTKEQLQKIFTGETKNWKEVGGPDEAIVLVTRPKTSGTRALFTQYALDGKEEASNKSLETDNSGTLIKSVEENQGAIGYVALSYLVGENKEKVTAVGIDGVQPTLENTYSGKYPVWGYEHMYTKGEPSGAVKSYLDFIASDDYGKKMEGMGYGITAKMDTSVTSSRDAEAQKS</sequence>
<dbReference type="AlphaFoldDB" id="A0AA97DCV4"/>
<keyword evidence="6 12" id="KW-1003">Cell membrane</keyword>
<name>A0AA97DCV4_9FIRM</name>
<keyword evidence="11 12" id="KW-0449">Lipoprotein</keyword>
<evidence type="ECO:0000256" key="10">
    <source>
        <dbReference type="ARBA" id="ARBA00023139"/>
    </source>
</evidence>